<gene>
    <name evidence="7" type="ORF">DFJ75_4357</name>
</gene>
<evidence type="ECO:0000313" key="8">
    <source>
        <dbReference type="Proteomes" id="UP000274762"/>
    </source>
</evidence>
<evidence type="ECO:0000313" key="7">
    <source>
        <dbReference type="EMBL" id="RKR97479.1"/>
    </source>
</evidence>
<dbReference type="PANTHER" id="PTHR30055">
    <property type="entry name" value="HTH-TYPE TRANSCRIPTIONAL REGULATOR RUTR"/>
    <property type="match status" value="1"/>
</dbReference>
<dbReference type="SUPFAM" id="SSF48498">
    <property type="entry name" value="Tetracyclin repressor-like, C-terminal domain"/>
    <property type="match status" value="1"/>
</dbReference>
<dbReference type="SUPFAM" id="SSF46689">
    <property type="entry name" value="Homeodomain-like"/>
    <property type="match status" value="1"/>
</dbReference>
<proteinExistence type="predicted"/>
<dbReference type="Gene3D" id="1.10.357.10">
    <property type="entry name" value="Tetracycline Repressor, domain 2"/>
    <property type="match status" value="1"/>
</dbReference>
<dbReference type="GO" id="GO:0003700">
    <property type="term" value="F:DNA-binding transcription factor activity"/>
    <property type="evidence" value="ECO:0007669"/>
    <property type="project" value="TreeGrafter"/>
</dbReference>
<dbReference type="GO" id="GO:0000976">
    <property type="term" value="F:transcription cis-regulatory region binding"/>
    <property type="evidence" value="ECO:0007669"/>
    <property type="project" value="TreeGrafter"/>
</dbReference>
<accession>A0A495KAG7</accession>
<dbReference type="PRINTS" id="PR00455">
    <property type="entry name" value="HTHTETR"/>
</dbReference>
<dbReference type="Proteomes" id="UP000274762">
    <property type="component" value="Unassembled WGS sequence"/>
</dbReference>
<evidence type="ECO:0000256" key="2">
    <source>
        <dbReference type="ARBA" id="ARBA00023125"/>
    </source>
</evidence>
<evidence type="ECO:0000256" key="3">
    <source>
        <dbReference type="ARBA" id="ARBA00023163"/>
    </source>
</evidence>
<feature type="compositionally biased region" description="Basic and acidic residues" evidence="5">
    <location>
        <begin position="230"/>
        <end position="255"/>
    </location>
</feature>
<dbReference type="EMBL" id="RBKV01000001">
    <property type="protein sequence ID" value="RKR97479.1"/>
    <property type="molecule type" value="Genomic_DNA"/>
</dbReference>
<feature type="region of interest" description="Disordered" evidence="5">
    <location>
        <begin position="218"/>
        <end position="255"/>
    </location>
</feature>
<keyword evidence="1" id="KW-0805">Transcription regulation</keyword>
<name>A0A495KAG7_WILMA</name>
<reference evidence="7 8" key="1">
    <citation type="submission" date="2018-10" db="EMBL/GenBank/DDBJ databases">
        <title>Sequencing the genomes of 1000 actinobacteria strains.</title>
        <authorList>
            <person name="Klenk H.-P."/>
        </authorList>
    </citation>
    <scope>NUCLEOTIDE SEQUENCE [LARGE SCALE GENOMIC DNA]</scope>
    <source>
        <strain evidence="7 8">DSM 44343</strain>
    </source>
</reference>
<keyword evidence="3" id="KW-0804">Transcription</keyword>
<dbReference type="InterPro" id="IPR036271">
    <property type="entry name" value="Tet_transcr_reg_TetR-rel_C_sf"/>
</dbReference>
<comment type="caution">
    <text evidence="7">The sequence shown here is derived from an EMBL/GenBank/DDBJ whole genome shotgun (WGS) entry which is preliminary data.</text>
</comment>
<dbReference type="Pfam" id="PF00440">
    <property type="entry name" value="TetR_N"/>
    <property type="match status" value="1"/>
</dbReference>
<dbReference type="PROSITE" id="PS50977">
    <property type="entry name" value="HTH_TETR_2"/>
    <property type="match status" value="1"/>
</dbReference>
<feature type="domain" description="HTH tetR-type" evidence="6">
    <location>
        <begin position="38"/>
        <end position="97"/>
    </location>
</feature>
<evidence type="ECO:0000259" key="6">
    <source>
        <dbReference type="PROSITE" id="PS50977"/>
    </source>
</evidence>
<evidence type="ECO:0000256" key="4">
    <source>
        <dbReference type="PROSITE-ProRule" id="PRU00335"/>
    </source>
</evidence>
<protein>
    <submittedName>
        <fullName evidence="7">TetR family transcriptional regulator</fullName>
    </submittedName>
</protein>
<keyword evidence="2 4" id="KW-0238">DNA-binding</keyword>
<dbReference type="PANTHER" id="PTHR30055:SF234">
    <property type="entry name" value="HTH-TYPE TRANSCRIPTIONAL REGULATOR BETI"/>
    <property type="match status" value="1"/>
</dbReference>
<evidence type="ECO:0000256" key="5">
    <source>
        <dbReference type="SAM" id="MobiDB-lite"/>
    </source>
</evidence>
<feature type="DNA-binding region" description="H-T-H motif" evidence="4">
    <location>
        <begin position="60"/>
        <end position="79"/>
    </location>
</feature>
<dbReference type="InterPro" id="IPR001647">
    <property type="entry name" value="HTH_TetR"/>
</dbReference>
<organism evidence="7 8">
    <name type="scientific">Williamsia marianensis</name>
    <dbReference type="NCBI Taxonomy" id="85044"/>
    <lineage>
        <taxon>Bacteria</taxon>
        <taxon>Bacillati</taxon>
        <taxon>Actinomycetota</taxon>
        <taxon>Actinomycetes</taxon>
        <taxon>Mycobacteriales</taxon>
        <taxon>Nocardiaceae</taxon>
        <taxon>Williamsia</taxon>
    </lineage>
</organism>
<dbReference type="AlphaFoldDB" id="A0A495KAG7"/>
<dbReference type="InterPro" id="IPR009057">
    <property type="entry name" value="Homeodomain-like_sf"/>
</dbReference>
<sequence length="255" mass="28476">MNLPQRQNEVERCLHFGGTLSGMSTNPTVRPTLRRDAERNRAALMCTARQVFAERGLNVSMAEVAREAGVGIATLYRRFPTRESLLVNVFDDKMTIYVDAVNAALAQSDPWRGFCDYIERVCAMQLGDRGFANVLTMTFPDEILFEDKRAVAYRGFEKLISKAKRAGRLRLEFRSQDLVVLLMANAGVVAGSGDAAEIASRRLVSYFLAAADRECEGELAPAPSTQDMEAAMRRSTGRERDLETETDRKHLTTNK</sequence>
<dbReference type="InterPro" id="IPR050109">
    <property type="entry name" value="HTH-type_TetR-like_transc_reg"/>
</dbReference>
<evidence type="ECO:0000256" key="1">
    <source>
        <dbReference type="ARBA" id="ARBA00023015"/>
    </source>
</evidence>